<proteinExistence type="predicted"/>
<gene>
    <name evidence="2" type="ORF">PXEA_LOCUS32222</name>
</gene>
<keyword evidence="1" id="KW-1133">Transmembrane helix</keyword>
<organism evidence="2 3">
    <name type="scientific">Protopolystoma xenopodis</name>
    <dbReference type="NCBI Taxonomy" id="117903"/>
    <lineage>
        <taxon>Eukaryota</taxon>
        <taxon>Metazoa</taxon>
        <taxon>Spiralia</taxon>
        <taxon>Lophotrochozoa</taxon>
        <taxon>Platyhelminthes</taxon>
        <taxon>Monogenea</taxon>
        <taxon>Polyopisthocotylea</taxon>
        <taxon>Polystomatidea</taxon>
        <taxon>Polystomatidae</taxon>
        <taxon>Protopolystoma</taxon>
    </lineage>
</organism>
<dbReference type="Proteomes" id="UP000784294">
    <property type="component" value="Unassembled WGS sequence"/>
</dbReference>
<keyword evidence="3" id="KW-1185">Reference proteome</keyword>
<accession>A0A448XKE3</accession>
<keyword evidence="1" id="KW-0812">Transmembrane</keyword>
<evidence type="ECO:0000313" key="3">
    <source>
        <dbReference type="Proteomes" id="UP000784294"/>
    </source>
</evidence>
<dbReference type="EMBL" id="CAAALY010258979">
    <property type="protein sequence ID" value="VEL38782.1"/>
    <property type="molecule type" value="Genomic_DNA"/>
</dbReference>
<name>A0A448XKE3_9PLAT</name>
<comment type="caution">
    <text evidence="2">The sequence shown here is derived from an EMBL/GenBank/DDBJ whole genome shotgun (WGS) entry which is preliminary data.</text>
</comment>
<sequence>MSVRVKADNSEEFDSTGSWPSKHRFGSFGWLRFGFGLEGPLTGCLFFCGLRRMSSPAVRLTDLVKGCEHTWPSSLFGEHLMTSLGLLSSEFNALSGSRTVEVEHDRCDTFTLGFLPASARPAVEVACEDKDATRCSLGLRGLPI</sequence>
<reference evidence="2" key="1">
    <citation type="submission" date="2018-11" db="EMBL/GenBank/DDBJ databases">
        <authorList>
            <consortium name="Pathogen Informatics"/>
        </authorList>
    </citation>
    <scope>NUCLEOTIDE SEQUENCE</scope>
</reference>
<feature type="transmembrane region" description="Helical" evidence="1">
    <location>
        <begin position="30"/>
        <end position="50"/>
    </location>
</feature>
<keyword evidence="1" id="KW-0472">Membrane</keyword>
<evidence type="ECO:0000256" key="1">
    <source>
        <dbReference type="SAM" id="Phobius"/>
    </source>
</evidence>
<dbReference type="AlphaFoldDB" id="A0A448XKE3"/>
<protein>
    <submittedName>
        <fullName evidence="2">Uncharacterized protein</fullName>
    </submittedName>
</protein>
<evidence type="ECO:0000313" key="2">
    <source>
        <dbReference type="EMBL" id="VEL38782.1"/>
    </source>
</evidence>